<dbReference type="InterPro" id="IPR000160">
    <property type="entry name" value="GGDEF_dom"/>
</dbReference>
<dbReference type="PANTHER" id="PTHR45138">
    <property type="entry name" value="REGULATORY COMPONENTS OF SENSORY TRANSDUCTION SYSTEM"/>
    <property type="match status" value="1"/>
</dbReference>
<dbReference type="Gene3D" id="3.30.450.20">
    <property type="entry name" value="PAS domain"/>
    <property type="match status" value="1"/>
</dbReference>
<evidence type="ECO:0000259" key="3">
    <source>
        <dbReference type="PROSITE" id="PS50887"/>
    </source>
</evidence>
<dbReference type="GO" id="GO:0052621">
    <property type="term" value="F:diguanylate cyclase activity"/>
    <property type="evidence" value="ECO:0007669"/>
    <property type="project" value="UniProtKB-EC"/>
</dbReference>
<dbReference type="InterPro" id="IPR050469">
    <property type="entry name" value="Diguanylate_Cyclase"/>
</dbReference>
<comment type="caution">
    <text evidence="4">The sequence shown here is derived from an EMBL/GenBank/DDBJ whole genome shotgun (WGS) entry which is preliminary data.</text>
</comment>
<accession>A0AAX1UL95</accession>
<dbReference type="CDD" id="cd01949">
    <property type="entry name" value="GGDEF"/>
    <property type="match status" value="1"/>
</dbReference>
<organism evidence="4 5">
    <name type="scientific">Cereibacter sphaeroides</name>
    <name type="common">Rhodobacter sphaeroides</name>
    <dbReference type="NCBI Taxonomy" id="1063"/>
    <lineage>
        <taxon>Bacteria</taxon>
        <taxon>Pseudomonadati</taxon>
        <taxon>Pseudomonadota</taxon>
        <taxon>Alphaproteobacteria</taxon>
        <taxon>Rhodobacterales</taxon>
        <taxon>Paracoccaceae</taxon>
        <taxon>Cereibacter</taxon>
    </lineage>
</organism>
<sequence>MSEAIRRAEAIDFGPDAQDLLWLSQDPVAVFDAEDRLRAANPAYCATFGCDPAEAPSWRQIMRRNHAMRQGALIVTEDFEGWLAAAAASRGRVPFRAYEAALHDGRWIWITETTAPDGRMLVHATDVTRLRSESLALRSERDAAQRASWTDPLTGVPNRRFVMDHLERWLDQQPRHGTFGTHALAVMDLDRFKQVNDLYGHTAGDAVLVSFCRITTDSIRSVDLFGRFGGEEFVLFMPNCPLETARERLERLQEALAVAVVSPDLPALRCTFSAGLVAMRRDKDVHHAIRRADRLLYRAKADGRACVRAEV</sequence>
<dbReference type="InterPro" id="IPR029787">
    <property type="entry name" value="Nucleotide_cyclase"/>
</dbReference>
<name>A0AAX1UL95_CERSP</name>
<dbReference type="RefSeq" id="WP_119000268.1">
    <property type="nucleotide sequence ID" value="NZ_QWGP01000011.1"/>
</dbReference>
<proteinExistence type="predicted"/>
<dbReference type="SUPFAM" id="SSF55073">
    <property type="entry name" value="Nucleotide cyclase"/>
    <property type="match status" value="1"/>
</dbReference>
<dbReference type="FunFam" id="3.30.70.270:FF:000001">
    <property type="entry name" value="Diguanylate cyclase domain protein"/>
    <property type="match status" value="1"/>
</dbReference>
<dbReference type="AlphaFoldDB" id="A0AAX1UL95"/>
<dbReference type="NCBIfam" id="TIGR00254">
    <property type="entry name" value="GGDEF"/>
    <property type="match status" value="1"/>
</dbReference>
<evidence type="ECO:0000313" key="5">
    <source>
        <dbReference type="Proteomes" id="UP000266305"/>
    </source>
</evidence>
<dbReference type="InterPro" id="IPR043128">
    <property type="entry name" value="Rev_trsase/Diguanyl_cyclase"/>
</dbReference>
<dbReference type="PROSITE" id="PS50887">
    <property type="entry name" value="GGDEF"/>
    <property type="match status" value="1"/>
</dbReference>
<dbReference type="Gene3D" id="3.30.70.270">
    <property type="match status" value="1"/>
</dbReference>
<comment type="catalytic activity">
    <reaction evidence="2">
        <text>2 GTP = 3',3'-c-di-GMP + 2 diphosphate</text>
        <dbReference type="Rhea" id="RHEA:24898"/>
        <dbReference type="ChEBI" id="CHEBI:33019"/>
        <dbReference type="ChEBI" id="CHEBI:37565"/>
        <dbReference type="ChEBI" id="CHEBI:58805"/>
        <dbReference type="EC" id="2.7.7.65"/>
    </reaction>
</comment>
<gene>
    <name evidence="4" type="ORF">D1114_11785</name>
</gene>
<dbReference type="Pfam" id="PF12860">
    <property type="entry name" value="PAS_7"/>
    <property type="match status" value="1"/>
</dbReference>
<reference evidence="4 5" key="1">
    <citation type="submission" date="2018-08" db="EMBL/GenBank/DDBJ databases">
        <title>Draft genome sequence of Rhodobacter sphaeroides FY.</title>
        <authorList>
            <person name="Rayyan A."/>
            <person name="Meyer T.E."/>
            <person name="Kyndt J.A."/>
        </authorList>
    </citation>
    <scope>NUCLEOTIDE SEQUENCE [LARGE SCALE GENOMIC DNA]</scope>
    <source>
        <strain evidence="4 5">FY</strain>
    </source>
</reference>
<dbReference type="EC" id="2.7.7.65" evidence="1"/>
<evidence type="ECO:0000313" key="4">
    <source>
        <dbReference type="EMBL" id="RHZ94737.1"/>
    </source>
</evidence>
<dbReference type="PANTHER" id="PTHR45138:SF9">
    <property type="entry name" value="DIGUANYLATE CYCLASE DGCM-RELATED"/>
    <property type="match status" value="1"/>
</dbReference>
<evidence type="ECO:0000256" key="2">
    <source>
        <dbReference type="ARBA" id="ARBA00034247"/>
    </source>
</evidence>
<dbReference type="Pfam" id="PF00990">
    <property type="entry name" value="GGDEF"/>
    <property type="match status" value="1"/>
</dbReference>
<dbReference type="InterPro" id="IPR035965">
    <property type="entry name" value="PAS-like_dom_sf"/>
</dbReference>
<dbReference type="SMART" id="SM00267">
    <property type="entry name" value="GGDEF"/>
    <property type="match status" value="1"/>
</dbReference>
<evidence type="ECO:0000256" key="1">
    <source>
        <dbReference type="ARBA" id="ARBA00012528"/>
    </source>
</evidence>
<feature type="domain" description="GGDEF" evidence="3">
    <location>
        <begin position="180"/>
        <end position="311"/>
    </location>
</feature>
<dbReference type="EMBL" id="QWGP01000011">
    <property type="protein sequence ID" value="RHZ94737.1"/>
    <property type="molecule type" value="Genomic_DNA"/>
</dbReference>
<protein>
    <recommendedName>
        <fullName evidence="1">diguanylate cyclase</fullName>
        <ecNumber evidence="1">2.7.7.65</ecNumber>
    </recommendedName>
</protein>
<dbReference type="Proteomes" id="UP000266305">
    <property type="component" value="Unassembled WGS sequence"/>
</dbReference>
<dbReference type="SUPFAM" id="SSF55785">
    <property type="entry name" value="PYP-like sensor domain (PAS domain)"/>
    <property type="match status" value="1"/>
</dbReference>